<dbReference type="InterPro" id="IPR039563">
    <property type="entry name" value="Peptidase_C39_single_dom"/>
</dbReference>
<accession>A0ABZ2JYQ1</accession>
<feature type="signal peptide" evidence="1">
    <location>
        <begin position="1"/>
        <end position="25"/>
    </location>
</feature>
<dbReference type="Pfam" id="PF13529">
    <property type="entry name" value="Peptidase_C39_2"/>
    <property type="match status" value="1"/>
</dbReference>
<sequence>MRTTLGWLFSSCVFVGISVVGCASADAQPPESEIASSETQAVEGSVLLDVPYIAQKPQLPRGCEVTALAMMLNYVGVSVDKMTLASEIEKVPYWVSSNVHGNPYDGFVGDMYDFNKDGYGAYHGPVKRLADAYLPSRIRDLTGSTFDSLLNDYVGKGRPVWVITNATFQKLAESQFETWHTTSGDIRITWHEHSVVITGFDANYVYINDPLGGKNKRLNRQSFSQAWDQMGKQAISYESSNDCAVRSDGRLYCNNTGGATMYASTTTSSSIVDHLRTTYSWFDCWGTGERHAGGNTTWYHTMGDDNGKWGWVPAVNLSTTAAFDADPSAHGLARCAP</sequence>
<dbReference type="InterPro" id="IPR039564">
    <property type="entry name" value="Peptidase_C39-like"/>
</dbReference>
<dbReference type="PROSITE" id="PS51257">
    <property type="entry name" value="PROKAR_LIPOPROTEIN"/>
    <property type="match status" value="1"/>
</dbReference>
<dbReference type="EMBL" id="CP089982">
    <property type="protein sequence ID" value="WXA91604.1"/>
    <property type="molecule type" value="Genomic_DNA"/>
</dbReference>
<dbReference type="CDD" id="cd02549">
    <property type="entry name" value="Peptidase_C39A"/>
    <property type="match status" value="1"/>
</dbReference>
<evidence type="ECO:0000313" key="4">
    <source>
        <dbReference type="Proteomes" id="UP001379533"/>
    </source>
</evidence>
<feature type="domain" description="Peptidase C39-like" evidence="2">
    <location>
        <begin position="48"/>
        <end position="210"/>
    </location>
</feature>
<name>A0ABZ2JYQ1_9BACT</name>
<dbReference type="RefSeq" id="WP_394842224.1">
    <property type="nucleotide sequence ID" value="NZ_CP089982.1"/>
</dbReference>
<evidence type="ECO:0000313" key="3">
    <source>
        <dbReference type="EMBL" id="WXA91604.1"/>
    </source>
</evidence>
<dbReference type="Gene3D" id="3.90.70.10">
    <property type="entry name" value="Cysteine proteinases"/>
    <property type="match status" value="1"/>
</dbReference>
<dbReference type="PANTHER" id="PTHR37806">
    <property type="entry name" value="LMO0724 PROTEIN"/>
    <property type="match status" value="1"/>
</dbReference>
<keyword evidence="4" id="KW-1185">Reference proteome</keyword>
<dbReference type="Proteomes" id="UP001379533">
    <property type="component" value="Chromosome"/>
</dbReference>
<organism evidence="3 4">
    <name type="scientific">Pendulispora brunnea</name>
    <dbReference type="NCBI Taxonomy" id="2905690"/>
    <lineage>
        <taxon>Bacteria</taxon>
        <taxon>Pseudomonadati</taxon>
        <taxon>Myxococcota</taxon>
        <taxon>Myxococcia</taxon>
        <taxon>Myxococcales</taxon>
        <taxon>Sorangiineae</taxon>
        <taxon>Pendulisporaceae</taxon>
        <taxon>Pendulispora</taxon>
    </lineage>
</organism>
<reference evidence="3 4" key="1">
    <citation type="submission" date="2021-12" db="EMBL/GenBank/DDBJ databases">
        <title>Discovery of the Pendulisporaceae a myxobacterial family with distinct sporulation behavior and unique specialized metabolism.</title>
        <authorList>
            <person name="Garcia R."/>
            <person name="Popoff A."/>
            <person name="Bader C.D."/>
            <person name="Loehr J."/>
            <person name="Walesch S."/>
            <person name="Walt C."/>
            <person name="Boldt J."/>
            <person name="Bunk B."/>
            <person name="Haeckl F.J.F.P.J."/>
            <person name="Gunesch A.P."/>
            <person name="Birkelbach J."/>
            <person name="Nuebel U."/>
            <person name="Pietschmann T."/>
            <person name="Bach T."/>
            <person name="Mueller R."/>
        </authorList>
    </citation>
    <scope>NUCLEOTIDE SEQUENCE [LARGE SCALE GENOMIC DNA]</scope>
    <source>
        <strain evidence="3 4">MSr12523</strain>
    </source>
</reference>
<evidence type="ECO:0000259" key="2">
    <source>
        <dbReference type="Pfam" id="PF13529"/>
    </source>
</evidence>
<proteinExistence type="predicted"/>
<feature type="chain" id="PRO_5046017330" evidence="1">
    <location>
        <begin position="26"/>
        <end position="337"/>
    </location>
</feature>
<gene>
    <name evidence="3" type="ORF">LZC95_34735</name>
</gene>
<protein>
    <submittedName>
        <fullName evidence="3">C39 family peptidase</fullName>
    </submittedName>
</protein>
<evidence type="ECO:0000256" key="1">
    <source>
        <dbReference type="SAM" id="SignalP"/>
    </source>
</evidence>
<dbReference type="PANTHER" id="PTHR37806:SF1">
    <property type="entry name" value="PEPTIDASE C39-LIKE DOMAIN-CONTAINING PROTEIN"/>
    <property type="match status" value="1"/>
</dbReference>
<keyword evidence="1" id="KW-0732">Signal</keyword>